<accession>R7QJ74</accession>
<evidence type="ECO:0000313" key="2">
    <source>
        <dbReference type="Proteomes" id="UP000012073"/>
    </source>
</evidence>
<dbReference type="EMBL" id="HG001841">
    <property type="protein sequence ID" value="CDF37460.1"/>
    <property type="molecule type" value="Genomic_DNA"/>
</dbReference>
<reference evidence="2" key="1">
    <citation type="journal article" date="2013" name="Proc. Natl. Acad. Sci. U.S.A.">
        <title>Genome structure and metabolic features in the red seaweed Chondrus crispus shed light on evolution of the Archaeplastida.</title>
        <authorList>
            <person name="Collen J."/>
            <person name="Porcel B."/>
            <person name="Carre W."/>
            <person name="Ball S.G."/>
            <person name="Chaparro C."/>
            <person name="Tonon T."/>
            <person name="Barbeyron T."/>
            <person name="Michel G."/>
            <person name="Noel B."/>
            <person name="Valentin K."/>
            <person name="Elias M."/>
            <person name="Artiguenave F."/>
            <person name="Arun A."/>
            <person name="Aury J.M."/>
            <person name="Barbosa-Neto J.F."/>
            <person name="Bothwell J.H."/>
            <person name="Bouget F.Y."/>
            <person name="Brillet L."/>
            <person name="Cabello-Hurtado F."/>
            <person name="Capella-Gutierrez S."/>
            <person name="Charrier B."/>
            <person name="Cladiere L."/>
            <person name="Cock J.M."/>
            <person name="Coelho S.M."/>
            <person name="Colleoni C."/>
            <person name="Czjzek M."/>
            <person name="Da Silva C."/>
            <person name="Delage L."/>
            <person name="Denoeud F."/>
            <person name="Deschamps P."/>
            <person name="Dittami S.M."/>
            <person name="Gabaldon T."/>
            <person name="Gachon C.M."/>
            <person name="Groisillier A."/>
            <person name="Herve C."/>
            <person name="Jabbari K."/>
            <person name="Katinka M."/>
            <person name="Kloareg B."/>
            <person name="Kowalczyk N."/>
            <person name="Labadie K."/>
            <person name="Leblanc C."/>
            <person name="Lopez P.J."/>
            <person name="McLachlan D.H."/>
            <person name="Meslet-Cladiere L."/>
            <person name="Moustafa A."/>
            <person name="Nehr Z."/>
            <person name="Nyvall Collen P."/>
            <person name="Panaud O."/>
            <person name="Partensky F."/>
            <person name="Poulain J."/>
            <person name="Rensing S.A."/>
            <person name="Rousvoal S."/>
            <person name="Samson G."/>
            <person name="Symeonidi A."/>
            <person name="Weissenbach J."/>
            <person name="Zambounis A."/>
            <person name="Wincker P."/>
            <person name="Boyen C."/>
        </authorList>
    </citation>
    <scope>NUCLEOTIDE SEQUENCE [LARGE SCALE GENOMIC DNA]</scope>
    <source>
        <strain evidence="2">cv. Stackhouse</strain>
    </source>
</reference>
<protein>
    <submittedName>
        <fullName evidence="1">Uncharacterized protein</fullName>
    </submittedName>
</protein>
<sequence length="123" mass="13856">MSADMASFSYRSCCKGNGQRAVKNRRLLAKISSRQCPLRRLRPRQGSLTIHQQNREYGAQGKAQAWHVLICSSGCLCSGSFFCEKLVPGVHIAPHRSGSEWRPKPYQLRRAGQSVPHRCSHHL</sequence>
<gene>
    <name evidence="1" type="ORF">CHC_T00005673001</name>
</gene>
<name>R7QJ74_CHOCR</name>
<dbReference type="AlphaFoldDB" id="R7QJ74"/>
<evidence type="ECO:0000313" key="1">
    <source>
        <dbReference type="EMBL" id="CDF37460.1"/>
    </source>
</evidence>
<organism evidence="1 2">
    <name type="scientific">Chondrus crispus</name>
    <name type="common">Carrageen Irish moss</name>
    <name type="synonym">Polymorpha crispa</name>
    <dbReference type="NCBI Taxonomy" id="2769"/>
    <lineage>
        <taxon>Eukaryota</taxon>
        <taxon>Rhodophyta</taxon>
        <taxon>Florideophyceae</taxon>
        <taxon>Rhodymeniophycidae</taxon>
        <taxon>Gigartinales</taxon>
        <taxon>Gigartinaceae</taxon>
        <taxon>Chondrus</taxon>
    </lineage>
</organism>
<dbReference type="RefSeq" id="XP_005717279.1">
    <property type="nucleotide sequence ID" value="XM_005717222.1"/>
</dbReference>
<proteinExistence type="predicted"/>
<dbReference type="Proteomes" id="UP000012073">
    <property type="component" value="Unassembled WGS sequence"/>
</dbReference>
<dbReference type="GeneID" id="17324992"/>
<dbReference type="Gramene" id="CDF37460">
    <property type="protein sequence ID" value="CDF37460"/>
    <property type="gene ID" value="CHC_T00005673001"/>
</dbReference>
<keyword evidence="2" id="KW-1185">Reference proteome</keyword>
<dbReference type="KEGG" id="ccp:CHC_T00005673001"/>